<evidence type="ECO:0000256" key="1">
    <source>
        <dbReference type="SAM" id="MobiDB-lite"/>
    </source>
</evidence>
<proteinExistence type="predicted"/>
<dbReference type="AlphaFoldDB" id="A0A8S0W8J0"/>
<accession>A0A8S0W8J0</accession>
<reference evidence="2" key="1">
    <citation type="submission" date="2020-01" db="EMBL/GenBank/DDBJ databases">
        <authorList>
            <person name="Hornung B."/>
        </authorList>
    </citation>
    <scope>NUCLEOTIDE SEQUENCE</scope>
    <source>
        <strain evidence="2">PacBioINE</strain>
    </source>
</reference>
<feature type="region of interest" description="Disordered" evidence="1">
    <location>
        <begin position="467"/>
        <end position="540"/>
    </location>
</feature>
<gene>
    <name evidence="2" type="ORF">DEACI_2519</name>
</gene>
<sequence>METYFSGNVRVQELTDLIVEKLFTVCLLSGKDAADEFVKGRAAVEKLGQILLDLRSLSQAALVDGLIQLVEQRFPDRRVTNNFPSMRSTLEDMVREGVANLSAFFPAMPATDSSVKQELAGEGGTKVVLPGGKTPATRATPVTSAEPQMPVRSAHWSLSQQPGSAVVRVEKSMITGNMIGGSAGQPPKKDEAAGEPLKKDKALPASEANPTKETEDKGSSAGQFSAPTFVLDLHPAMTTPAAARVWPPLLQGVRTAASDDGKTAATKIEPPVILESVSSEVREGIAKAESKPAEVRESIAKAEPKSAEVRESIAKVEPKPAEVRESIAKAEPKPAEVRESIAKVEPKPAEVRESIAKAEPKPAEVRESIAKAEPKPAEVRESIAKAEPKPAEVRESIAKAEPKPAEVRESIAKAEPKSAEVRESIAKAEPKSAEVRESIAKVEPKPPKVKESVVKVVAKALEFKESVAKSKLKPPEAKVSAVKAEAGSPESAGREGKAKASFGREPVPADVGREPLSTEKETVKSAAPGPNRGLPRQSPLPPEAIRLGAVLKYLFSGQGIRWDISLANCPFLAQVADLLVYVADGQELHPSIPLLKKEGWRIVVFSREDISFPRRMERMIRMATRRASSQ</sequence>
<organism evidence="2">
    <name type="scientific">Acididesulfobacillus acetoxydans</name>
    <dbReference type="NCBI Taxonomy" id="1561005"/>
    <lineage>
        <taxon>Bacteria</taxon>
        <taxon>Bacillati</taxon>
        <taxon>Bacillota</taxon>
        <taxon>Clostridia</taxon>
        <taxon>Eubacteriales</taxon>
        <taxon>Peptococcaceae</taxon>
        <taxon>Acididesulfobacillus</taxon>
    </lineage>
</organism>
<dbReference type="Proteomes" id="UP000836597">
    <property type="component" value="Chromosome"/>
</dbReference>
<dbReference type="EMBL" id="LR746496">
    <property type="protein sequence ID" value="CAA7601849.1"/>
    <property type="molecule type" value="Genomic_DNA"/>
</dbReference>
<evidence type="ECO:0000313" key="2">
    <source>
        <dbReference type="EMBL" id="CAA7601849.1"/>
    </source>
</evidence>
<feature type="region of interest" description="Disordered" evidence="1">
    <location>
        <begin position="124"/>
        <end position="147"/>
    </location>
</feature>
<dbReference type="KEGG" id="aacx:DEACI_2519"/>
<feature type="compositionally biased region" description="Basic and acidic residues" evidence="1">
    <location>
        <begin position="187"/>
        <end position="202"/>
    </location>
</feature>
<feature type="compositionally biased region" description="Basic and acidic residues" evidence="1">
    <location>
        <begin position="467"/>
        <end position="476"/>
    </location>
</feature>
<protein>
    <submittedName>
        <fullName evidence="2">Beta-defensin antibiotic antimicrobial defensin beta signal defensin bd-32 defb-32</fullName>
    </submittedName>
</protein>
<dbReference type="RefSeq" id="WP_240985320.1">
    <property type="nucleotide sequence ID" value="NZ_LR746496.1"/>
</dbReference>
<name>A0A8S0W8J0_9FIRM</name>
<feature type="region of interest" description="Disordered" evidence="1">
    <location>
        <begin position="310"/>
        <end position="447"/>
    </location>
</feature>
<feature type="compositionally biased region" description="Basic and acidic residues" evidence="1">
    <location>
        <begin position="511"/>
        <end position="523"/>
    </location>
</feature>
<dbReference type="SUPFAM" id="SSF57997">
    <property type="entry name" value="Tropomyosin"/>
    <property type="match status" value="1"/>
</dbReference>
<feature type="region of interest" description="Disordered" evidence="1">
    <location>
        <begin position="177"/>
        <end position="223"/>
    </location>
</feature>